<feature type="compositionally biased region" description="Basic and acidic residues" evidence="1">
    <location>
        <begin position="222"/>
        <end position="239"/>
    </location>
</feature>
<dbReference type="AlphaFoldDB" id="A0ABD6E1B8"/>
<feature type="compositionally biased region" description="Low complexity" evidence="1">
    <location>
        <begin position="203"/>
        <end position="215"/>
    </location>
</feature>
<proteinExistence type="predicted"/>
<gene>
    <name evidence="2" type="ORF">AB6A40_000002</name>
</gene>
<accession>A0ABD6E1B8</accession>
<dbReference type="EMBL" id="JBGFUD010000001">
    <property type="protein sequence ID" value="MFH4973293.1"/>
    <property type="molecule type" value="Genomic_DNA"/>
</dbReference>
<evidence type="ECO:0000313" key="2">
    <source>
        <dbReference type="EMBL" id="MFH4973293.1"/>
    </source>
</evidence>
<dbReference type="Proteomes" id="UP001608902">
    <property type="component" value="Unassembled WGS sequence"/>
</dbReference>
<feature type="compositionally biased region" description="Basic and acidic residues" evidence="1">
    <location>
        <begin position="296"/>
        <end position="305"/>
    </location>
</feature>
<evidence type="ECO:0000313" key="3">
    <source>
        <dbReference type="Proteomes" id="UP001608902"/>
    </source>
</evidence>
<name>A0ABD6E1B8_9BILA</name>
<feature type="compositionally biased region" description="Basic and acidic residues" evidence="1">
    <location>
        <begin position="253"/>
        <end position="262"/>
    </location>
</feature>
<feature type="region of interest" description="Disordered" evidence="1">
    <location>
        <begin position="61"/>
        <end position="306"/>
    </location>
</feature>
<sequence length="395" mass="44769">MRSVGKVKRNHHVHYSRNVIANKRKAFLKQIEMRKKYEQDTIFTGKRFPLPVVPKVTIQTNIPRQRTPEQLARRRQRKQEKRRQKELAQQEACTSAATKSKKTKKEPKQVSERNEKKNFTVQAKKEQKQIQNTETLKKSPKKEIEVQSDTKRSSEIAAKKKEDWKAKQKEAVTVAPKEKKPEVKDYSSSTSPVISAKAKTSRNEVPVVANVNEAVISSEPKQSVESKSGDRLVLNEKSNKSAASVNLQPAHGAEPKVSKESSSRSQPDGSAGSLSGEARIEKTARDIPAHSNEVGKNVEEGKKQESPVAPVLVQKRVETVRPVRPRIYALLPRDVKFCTEMIERHGDDYEAMAKDSLNVFQDSVKNIQRKIRIFRESPQYASYLKSKTSTPEPSQ</sequence>
<feature type="compositionally biased region" description="Basic and acidic residues" evidence="1">
    <location>
        <begin position="135"/>
        <end position="185"/>
    </location>
</feature>
<feature type="compositionally biased region" description="Basic and acidic residues" evidence="1">
    <location>
        <begin position="278"/>
        <end position="288"/>
    </location>
</feature>
<keyword evidence="3" id="KW-1185">Reference proteome</keyword>
<feature type="compositionally biased region" description="Basic residues" evidence="1">
    <location>
        <begin position="73"/>
        <end position="82"/>
    </location>
</feature>
<protein>
    <recommendedName>
        <fullName evidence="4">Nucleolar protein 16</fullName>
    </recommendedName>
</protein>
<evidence type="ECO:0000256" key="1">
    <source>
        <dbReference type="SAM" id="MobiDB-lite"/>
    </source>
</evidence>
<comment type="caution">
    <text evidence="2">The sequence shown here is derived from an EMBL/GenBank/DDBJ whole genome shotgun (WGS) entry which is preliminary data.</text>
</comment>
<evidence type="ECO:0008006" key="4">
    <source>
        <dbReference type="Google" id="ProtNLM"/>
    </source>
</evidence>
<feature type="compositionally biased region" description="Basic and acidic residues" evidence="1">
    <location>
        <begin position="106"/>
        <end position="128"/>
    </location>
</feature>
<reference evidence="2 3" key="1">
    <citation type="submission" date="2024-08" db="EMBL/GenBank/DDBJ databases">
        <title>Gnathostoma spinigerum genome.</title>
        <authorList>
            <person name="Gonzalez-Bertolin B."/>
            <person name="Monzon S."/>
            <person name="Zaballos A."/>
            <person name="Jimenez P."/>
            <person name="Dekumyoy P."/>
            <person name="Varona S."/>
            <person name="Cuesta I."/>
            <person name="Sumanam S."/>
            <person name="Adisakwattana P."/>
            <person name="Gasser R.B."/>
            <person name="Hernandez-Gonzalez A."/>
            <person name="Young N.D."/>
            <person name="Perteguer M.J."/>
        </authorList>
    </citation>
    <scope>NUCLEOTIDE SEQUENCE [LARGE SCALE GENOMIC DNA]</scope>
    <source>
        <strain evidence="2">AL3</strain>
        <tissue evidence="2">Liver</tissue>
    </source>
</reference>
<feature type="compositionally biased region" description="Low complexity" evidence="1">
    <location>
        <begin position="89"/>
        <end position="98"/>
    </location>
</feature>
<organism evidence="2 3">
    <name type="scientific">Gnathostoma spinigerum</name>
    <dbReference type="NCBI Taxonomy" id="75299"/>
    <lineage>
        <taxon>Eukaryota</taxon>
        <taxon>Metazoa</taxon>
        <taxon>Ecdysozoa</taxon>
        <taxon>Nematoda</taxon>
        <taxon>Chromadorea</taxon>
        <taxon>Rhabditida</taxon>
        <taxon>Spirurina</taxon>
        <taxon>Gnathostomatomorpha</taxon>
        <taxon>Gnathostomatoidea</taxon>
        <taxon>Gnathostomatidae</taxon>
        <taxon>Gnathostoma</taxon>
    </lineage>
</organism>